<feature type="non-terminal residue" evidence="2">
    <location>
        <position position="1"/>
    </location>
</feature>
<reference evidence="2" key="1">
    <citation type="submission" date="2021-06" db="EMBL/GenBank/DDBJ databases">
        <authorList>
            <person name="Kallberg Y."/>
            <person name="Tangrot J."/>
            <person name="Rosling A."/>
        </authorList>
    </citation>
    <scope>NUCLEOTIDE SEQUENCE</scope>
    <source>
        <strain evidence="2">CL551</strain>
    </source>
</reference>
<organism evidence="2 3">
    <name type="scientific">Acaulospora morrowiae</name>
    <dbReference type="NCBI Taxonomy" id="94023"/>
    <lineage>
        <taxon>Eukaryota</taxon>
        <taxon>Fungi</taxon>
        <taxon>Fungi incertae sedis</taxon>
        <taxon>Mucoromycota</taxon>
        <taxon>Glomeromycotina</taxon>
        <taxon>Glomeromycetes</taxon>
        <taxon>Diversisporales</taxon>
        <taxon>Acaulosporaceae</taxon>
        <taxon>Acaulospora</taxon>
    </lineage>
</organism>
<evidence type="ECO:0000256" key="1">
    <source>
        <dbReference type="SAM" id="MobiDB-lite"/>
    </source>
</evidence>
<feature type="compositionally biased region" description="Polar residues" evidence="1">
    <location>
        <begin position="98"/>
        <end position="128"/>
    </location>
</feature>
<dbReference type="EMBL" id="CAJVPV010042900">
    <property type="protein sequence ID" value="CAG8764734.1"/>
    <property type="molecule type" value="Genomic_DNA"/>
</dbReference>
<proteinExistence type="predicted"/>
<feature type="non-terminal residue" evidence="2">
    <location>
        <position position="299"/>
    </location>
</feature>
<feature type="compositionally biased region" description="Polar residues" evidence="1">
    <location>
        <begin position="1"/>
        <end position="10"/>
    </location>
</feature>
<feature type="region of interest" description="Disordered" evidence="1">
    <location>
        <begin position="65"/>
        <end position="160"/>
    </location>
</feature>
<feature type="compositionally biased region" description="Low complexity" evidence="1">
    <location>
        <begin position="86"/>
        <end position="97"/>
    </location>
</feature>
<evidence type="ECO:0000313" key="3">
    <source>
        <dbReference type="Proteomes" id="UP000789342"/>
    </source>
</evidence>
<accession>A0A9N9J6S0</accession>
<evidence type="ECO:0000313" key="2">
    <source>
        <dbReference type="EMBL" id="CAG8764734.1"/>
    </source>
</evidence>
<dbReference type="Proteomes" id="UP000789342">
    <property type="component" value="Unassembled WGS sequence"/>
</dbReference>
<feature type="compositionally biased region" description="Low complexity" evidence="1">
    <location>
        <begin position="247"/>
        <end position="283"/>
    </location>
</feature>
<feature type="region of interest" description="Disordered" evidence="1">
    <location>
        <begin position="1"/>
        <end position="34"/>
    </location>
</feature>
<feature type="region of interest" description="Disordered" evidence="1">
    <location>
        <begin position="224"/>
        <end position="283"/>
    </location>
</feature>
<keyword evidence="3" id="KW-1185">Reference proteome</keyword>
<dbReference type="AlphaFoldDB" id="A0A9N9J6S0"/>
<gene>
    <name evidence="2" type="ORF">AMORRO_LOCUS16180</name>
</gene>
<feature type="compositionally biased region" description="Polar residues" evidence="1">
    <location>
        <begin position="228"/>
        <end position="241"/>
    </location>
</feature>
<comment type="caution">
    <text evidence="2">The sequence shown here is derived from an EMBL/GenBank/DDBJ whole genome shotgun (WGS) entry which is preliminary data.</text>
</comment>
<dbReference type="OrthoDB" id="5396806at2759"/>
<sequence>VSSPVVNASPRTKEISPPGLLYKSKTGTPSRRLKQDAAVIMPSTGAGLERVGVQFGSLSISNVNEETVEIETPVSPPTQNIDETPQHQQPQAAPVAQTSSSLPQSNSINRPIAPSSTQSNALQSSGSSAPPATPLTTVPTPTPQNFNPSYFKQQQDQPTSAAYLNQQHHLGLAAEPLNAPYGSYLHNQPPNQLSGFGIGPMQSLPDYGALYGPDAQRVMGYYADPSYGQASPVTSAGYQNRENNKYTPDTTTNSSQSSTQQASTQQQSTNQQGQNPQQPYPVGVPYYPYYYLPSYQQSG</sequence>
<protein>
    <submittedName>
        <fullName evidence="2">5429_t:CDS:1</fullName>
    </submittedName>
</protein>
<name>A0A9N9J6S0_9GLOM</name>
<feature type="compositionally biased region" description="Polar residues" evidence="1">
    <location>
        <begin position="144"/>
        <end position="160"/>
    </location>
</feature>